<dbReference type="EMBL" id="LRPC01000029">
    <property type="protein sequence ID" value="KYG72565.1"/>
    <property type="molecule type" value="Genomic_DNA"/>
</dbReference>
<keyword evidence="2" id="KW-1185">Reference proteome</keyword>
<comment type="caution">
    <text evidence="1">The sequence shown here is derived from an EMBL/GenBank/DDBJ whole genome shotgun (WGS) entry which is preliminary data.</text>
</comment>
<dbReference type="RefSeq" id="WP_068224420.1">
    <property type="nucleotide sequence ID" value="NZ_LRPC01000029.1"/>
</dbReference>
<evidence type="ECO:0008006" key="3">
    <source>
        <dbReference type="Google" id="ProtNLM"/>
    </source>
</evidence>
<dbReference type="AlphaFoldDB" id="A0A150X1F6"/>
<sequence>MDAPLYQQATNDVSDQFVRKYSIYAKGKLGKLDYRVALSKPMSISASSVQSAVIGPNSLFSNEPANLQTQGYFKYEFLDSESNLTPYNTGSYLGSKNVFNIGAGFIYQKDAMWHTENNGADIVRENLALFGVDVFYDRVLDASKNTAITAYAAISSNDYGKNYVRNLGVMNPANGGGSSFNGSGNSFPINGTGTLSYFQLGYLLKNNLLGEMGTLQPYVASQIASLDLLNDTMTMYEFGMNWLIKGHATKVSLNYQSRPVFNFNNTNDLVSTDRRGMTVLQLQVSI</sequence>
<accession>A0A150X1F6</accession>
<name>A0A150X1F6_9BACT</name>
<evidence type="ECO:0000313" key="1">
    <source>
        <dbReference type="EMBL" id="KYG72565.1"/>
    </source>
</evidence>
<reference evidence="1 2" key="1">
    <citation type="submission" date="2016-01" db="EMBL/GenBank/DDBJ databases">
        <title>Genome sequencing of Roseivirga spongicola UST030701-084.</title>
        <authorList>
            <person name="Selvaratnam C."/>
            <person name="Thevarajoo S."/>
            <person name="Goh K.M."/>
            <person name="Ee R."/>
            <person name="Chan K.-G."/>
            <person name="Chong C.S."/>
        </authorList>
    </citation>
    <scope>NUCLEOTIDE SEQUENCE [LARGE SCALE GENOMIC DNA]</scope>
    <source>
        <strain evidence="1 2">UST030701-084</strain>
    </source>
</reference>
<evidence type="ECO:0000313" key="2">
    <source>
        <dbReference type="Proteomes" id="UP000075606"/>
    </source>
</evidence>
<dbReference type="STRING" id="333140.AWW68_16805"/>
<dbReference type="Proteomes" id="UP000075606">
    <property type="component" value="Unassembled WGS sequence"/>
</dbReference>
<proteinExistence type="predicted"/>
<protein>
    <recommendedName>
        <fullName evidence="3">Porin</fullName>
    </recommendedName>
</protein>
<gene>
    <name evidence="1" type="ORF">AWW68_16805</name>
</gene>
<organism evidence="1 2">
    <name type="scientific">Roseivirga spongicola</name>
    <dbReference type="NCBI Taxonomy" id="333140"/>
    <lineage>
        <taxon>Bacteria</taxon>
        <taxon>Pseudomonadati</taxon>
        <taxon>Bacteroidota</taxon>
        <taxon>Cytophagia</taxon>
        <taxon>Cytophagales</taxon>
        <taxon>Roseivirgaceae</taxon>
        <taxon>Roseivirga</taxon>
    </lineage>
</organism>
<dbReference type="OrthoDB" id="9771991at2"/>